<reference evidence="3 4" key="1">
    <citation type="submission" date="2021-06" db="EMBL/GenBank/DDBJ databases">
        <title>Complete genome sequence of the secondary alcohol utilizing methanogen Methanospirillum hungatei strain GP1.</title>
        <authorList>
            <person name="Day L.A."/>
            <person name="Costa K.C."/>
        </authorList>
    </citation>
    <scope>NUCLEOTIDE SEQUENCE [LARGE SCALE GENOMIC DNA]</scope>
    <source>
        <strain evidence="3 4">GP1</strain>
    </source>
</reference>
<dbReference type="Proteomes" id="UP000694228">
    <property type="component" value="Chromosome"/>
</dbReference>
<dbReference type="GO" id="GO:0006313">
    <property type="term" value="P:DNA transposition"/>
    <property type="evidence" value="ECO:0007669"/>
    <property type="project" value="InterPro"/>
</dbReference>
<dbReference type="EMBL" id="CP077107">
    <property type="protein sequence ID" value="QXO95398.1"/>
    <property type="molecule type" value="Genomic_DNA"/>
</dbReference>
<evidence type="ECO:0000313" key="4">
    <source>
        <dbReference type="Proteomes" id="UP000694228"/>
    </source>
</evidence>
<dbReference type="NCBIfam" id="NF033559">
    <property type="entry name" value="transpos_IS1634"/>
    <property type="match status" value="1"/>
</dbReference>
<gene>
    <name evidence="3" type="ORF">KSK55_03060</name>
</gene>
<dbReference type="PANTHER" id="PTHR34614">
    <property type="match status" value="1"/>
</dbReference>
<feature type="domain" description="DUF4277" evidence="2">
    <location>
        <begin position="12"/>
        <end position="118"/>
    </location>
</feature>
<organism evidence="3 4">
    <name type="scientific">Methanospirillum hungatei</name>
    <dbReference type="NCBI Taxonomy" id="2203"/>
    <lineage>
        <taxon>Archaea</taxon>
        <taxon>Methanobacteriati</taxon>
        <taxon>Methanobacteriota</taxon>
        <taxon>Stenosarchaea group</taxon>
        <taxon>Methanomicrobia</taxon>
        <taxon>Methanomicrobiales</taxon>
        <taxon>Methanospirillaceae</taxon>
        <taxon>Methanospirillum</taxon>
    </lineage>
</organism>
<evidence type="ECO:0000259" key="1">
    <source>
        <dbReference type="Pfam" id="PF01609"/>
    </source>
</evidence>
<dbReference type="InterPro" id="IPR002559">
    <property type="entry name" value="Transposase_11"/>
</dbReference>
<evidence type="ECO:0000259" key="2">
    <source>
        <dbReference type="Pfam" id="PF14104"/>
    </source>
</evidence>
<evidence type="ECO:0000313" key="3">
    <source>
        <dbReference type="EMBL" id="QXO95398.1"/>
    </source>
</evidence>
<dbReference type="OrthoDB" id="112316at2157"/>
<name>A0A8F5ZI22_METHU</name>
<dbReference type="AlphaFoldDB" id="A0A8F5ZI22"/>
<dbReference type="InterPro" id="IPR047654">
    <property type="entry name" value="IS1634_transpos"/>
</dbReference>
<proteinExistence type="predicted"/>
<dbReference type="Pfam" id="PF01609">
    <property type="entry name" value="DDE_Tnp_1"/>
    <property type="match status" value="1"/>
</dbReference>
<dbReference type="GO" id="GO:0004803">
    <property type="term" value="F:transposase activity"/>
    <property type="evidence" value="ECO:0007669"/>
    <property type="project" value="InterPro"/>
</dbReference>
<dbReference type="GO" id="GO:0003677">
    <property type="term" value="F:DNA binding"/>
    <property type="evidence" value="ECO:0007669"/>
    <property type="project" value="InterPro"/>
</dbReference>
<accession>A0A8F5ZI22</accession>
<sequence>MESLEIPLQIDSIKSIDHLGIVAGTFHKLGLAQIIDRALPKTGQHRLSSSQILLAFILNGLGFTERRLYLFPEYCQNLDLERLIGPDISASHFNESVLGRLLDQIHAYGPTKLFTDLVTQMFTVYKEKLQLGHVDTTNFSVHGEYENGSGDGCIRITKGHPKDKRWDLKRFVLSLVVNQHGIPIFARAHDGNESDKETLVKTILSLKESFEFDPDVIFMGDSALYTEKNINSLGKETKWISNVPATINEMTELQKSDVDFVPTSDPRYSCCSADSTYGGIPQKWIIVSSEKMKVREEKTFDKNLDKRYKVAIKGLKEVTKILYECEADTRNALLRYLNKNSLVTLTESDVKIVYKRSNGKRGRPKEGEVLLTKYQIKASVKPNQQTIDKERAYLGRFILATNVLDLNAEAVLDHYKGQMLVEQGFRFLKDKSFRVAEVYLKNERCIEALCMIMVLCLMIYAYTEWLMRKRLQEEKASVLNQKKKPTYNPTLKWVFFKFREIKSCIIVFNDRLCSSVQRLSPENLKILHLLGPEYEKFYI</sequence>
<feature type="domain" description="Transposase IS4-like" evidence="1">
    <location>
        <begin position="133"/>
        <end position="459"/>
    </location>
</feature>
<protein>
    <submittedName>
        <fullName evidence="3">IS1634 family transposase</fullName>
    </submittedName>
</protein>
<dbReference type="Pfam" id="PF14104">
    <property type="entry name" value="DUF4277"/>
    <property type="match status" value="1"/>
</dbReference>
<dbReference type="PANTHER" id="PTHR34614:SF2">
    <property type="entry name" value="TRANSPOSASE IS4-LIKE DOMAIN-CONTAINING PROTEIN"/>
    <property type="match status" value="1"/>
</dbReference>
<dbReference type="InterPro" id="IPR025457">
    <property type="entry name" value="DUF4277"/>
</dbReference>